<dbReference type="PANTHER" id="PTHR47099">
    <property type="entry name" value="METHYLCOBAMIDE:COM METHYLTRANSFERASE MTBA"/>
    <property type="match status" value="1"/>
</dbReference>
<dbReference type="GO" id="GO:0006779">
    <property type="term" value="P:porphyrin-containing compound biosynthetic process"/>
    <property type="evidence" value="ECO:0007669"/>
    <property type="project" value="InterPro"/>
</dbReference>
<organism evidence="2 3">
    <name type="scientific">Candidatus Desulfacyla euxinica</name>
    <dbReference type="NCBI Taxonomy" id="2841693"/>
    <lineage>
        <taxon>Bacteria</taxon>
        <taxon>Deltaproteobacteria</taxon>
        <taxon>Candidatus Desulfacyla</taxon>
    </lineage>
</organism>
<dbReference type="InterPro" id="IPR038071">
    <property type="entry name" value="UROD/MetE-like_sf"/>
</dbReference>
<dbReference type="PANTHER" id="PTHR47099:SF1">
    <property type="entry name" value="METHYLCOBAMIDE:COM METHYLTRANSFERASE MTBA"/>
    <property type="match status" value="1"/>
</dbReference>
<proteinExistence type="predicted"/>
<dbReference type="InterPro" id="IPR000257">
    <property type="entry name" value="Uroporphyrinogen_deCOase"/>
</dbReference>
<dbReference type="Proteomes" id="UP000650524">
    <property type="component" value="Unassembled WGS sequence"/>
</dbReference>
<dbReference type="CDD" id="cd03465">
    <property type="entry name" value="URO-D_like"/>
    <property type="match status" value="1"/>
</dbReference>
<dbReference type="InterPro" id="IPR052024">
    <property type="entry name" value="Methanogen_methyltrans"/>
</dbReference>
<dbReference type="AlphaFoldDB" id="A0A8J6MY54"/>
<dbReference type="SUPFAM" id="SSF51726">
    <property type="entry name" value="UROD/MetE-like"/>
    <property type="match status" value="1"/>
</dbReference>
<comment type="caution">
    <text evidence="2">The sequence shown here is derived from an EMBL/GenBank/DDBJ whole genome shotgun (WGS) entry which is preliminary data.</text>
</comment>
<dbReference type="GO" id="GO:0004853">
    <property type="term" value="F:uroporphyrinogen decarboxylase activity"/>
    <property type="evidence" value="ECO:0007669"/>
    <property type="project" value="InterPro"/>
</dbReference>
<name>A0A8J6MY54_9DELT</name>
<sequence length="347" mass="38432">METCTGKQRVSAAFKKTFTDKDPVTDRVPAYPFMGQCNPQLIGASIKEFLLDPKIFVKSQVAAYERYKPDILLMQWDLLMDAEALGNELKYPEDGFCISSKIALEEKGKLGSLQLADPKKDGRLPGYLEAMAETRKIVTDTAVSPVIAGPWTIAIGLRDANNLLRDAMKDPDYVHELMRFCTQQSIRFGDALVDLNIGPNYSEAPASCSLISPMIYRNFIFPYHKEMVDHFKEKKVGVGLHICGFTDPILEDMVNTGVTNISVDAPTDLAKAAEAARGKAVLIGNVDTNLFFSGTREEMRQAMKNCLDAAPRDSGYILATGCEVPGIAPPEKIDWFMELANELSRFN</sequence>
<reference evidence="2 3" key="1">
    <citation type="submission" date="2020-08" db="EMBL/GenBank/DDBJ databases">
        <title>Bridging the membrane lipid divide: bacteria of the FCB group superphylum have the potential to synthesize archaeal ether lipids.</title>
        <authorList>
            <person name="Villanueva L."/>
            <person name="Von Meijenfeldt F.A.B."/>
            <person name="Westbye A.B."/>
            <person name="Yadav S."/>
            <person name="Hopmans E.C."/>
            <person name="Dutilh B.E."/>
            <person name="Sinninghe Damste J.S."/>
        </authorList>
    </citation>
    <scope>NUCLEOTIDE SEQUENCE [LARGE SCALE GENOMIC DNA]</scope>
    <source>
        <strain evidence="2">NIOZ-UU27</strain>
    </source>
</reference>
<evidence type="ECO:0000259" key="1">
    <source>
        <dbReference type="Pfam" id="PF01208"/>
    </source>
</evidence>
<evidence type="ECO:0000313" key="3">
    <source>
        <dbReference type="Proteomes" id="UP000650524"/>
    </source>
</evidence>
<feature type="domain" description="Uroporphyrinogen decarboxylase (URO-D)" evidence="1">
    <location>
        <begin position="24"/>
        <end position="342"/>
    </location>
</feature>
<gene>
    <name evidence="2" type="ORF">H8E19_07910</name>
</gene>
<dbReference type="Gene3D" id="3.20.20.210">
    <property type="match status" value="1"/>
</dbReference>
<evidence type="ECO:0000313" key="2">
    <source>
        <dbReference type="EMBL" id="MBC8177317.1"/>
    </source>
</evidence>
<dbReference type="EMBL" id="JACNJD010000201">
    <property type="protein sequence ID" value="MBC8177317.1"/>
    <property type="molecule type" value="Genomic_DNA"/>
</dbReference>
<protein>
    <submittedName>
        <fullName evidence="2">Uroporphyrinogen decarboxylase family protein</fullName>
    </submittedName>
</protein>
<dbReference type="Pfam" id="PF01208">
    <property type="entry name" value="URO-D"/>
    <property type="match status" value="1"/>
</dbReference>
<accession>A0A8J6MY54</accession>